<dbReference type="PANTHER" id="PTHR24305:SF166">
    <property type="entry name" value="CYTOCHROME P450 12A4, MITOCHONDRIAL-RELATED"/>
    <property type="match status" value="1"/>
</dbReference>
<dbReference type="AlphaFoldDB" id="A0A5N5D1F4"/>
<dbReference type="SUPFAM" id="SSF48264">
    <property type="entry name" value="Cytochrome P450"/>
    <property type="match status" value="1"/>
</dbReference>
<dbReference type="GO" id="GO:0005506">
    <property type="term" value="F:iron ion binding"/>
    <property type="evidence" value="ECO:0007669"/>
    <property type="project" value="InterPro"/>
</dbReference>
<dbReference type="Gene3D" id="1.10.630.10">
    <property type="entry name" value="Cytochrome P450"/>
    <property type="match status" value="1"/>
</dbReference>
<keyword evidence="3 5" id="KW-0479">Metal-binding</keyword>
<dbReference type="OrthoDB" id="1470350at2759"/>
<organism evidence="6 7">
    <name type="scientific">Lasiodiplodia theobromae</name>
    <dbReference type="NCBI Taxonomy" id="45133"/>
    <lineage>
        <taxon>Eukaryota</taxon>
        <taxon>Fungi</taxon>
        <taxon>Dikarya</taxon>
        <taxon>Ascomycota</taxon>
        <taxon>Pezizomycotina</taxon>
        <taxon>Dothideomycetes</taxon>
        <taxon>Dothideomycetes incertae sedis</taxon>
        <taxon>Botryosphaeriales</taxon>
        <taxon>Botryosphaeriaceae</taxon>
        <taxon>Lasiodiplodia</taxon>
    </lineage>
</organism>
<dbReference type="Proteomes" id="UP000325902">
    <property type="component" value="Unassembled WGS sequence"/>
</dbReference>
<dbReference type="InterPro" id="IPR001128">
    <property type="entry name" value="Cyt_P450"/>
</dbReference>
<keyword evidence="7" id="KW-1185">Reference proteome</keyword>
<evidence type="ECO:0000313" key="6">
    <source>
        <dbReference type="EMBL" id="KAB2571466.1"/>
    </source>
</evidence>
<keyword evidence="4 5" id="KW-0408">Iron</keyword>
<protein>
    <submittedName>
        <fullName evidence="6">Putative cytochrome P450</fullName>
    </submittedName>
</protein>
<comment type="similarity">
    <text evidence="2">Belongs to the cytochrome P450 family.</text>
</comment>
<feature type="binding site" description="axial binding residue" evidence="5">
    <location>
        <position position="355"/>
    </location>
    <ligand>
        <name>heme</name>
        <dbReference type="ChEBI" id="CHEBI:30413"/>
    </ligand>
    <ligandPart>
        <name>Fe</name>
        <dbReference type="ChEBI" id="CHEBI:18248"/>
    </ligandPart>
</feature>
<accession>A0A5N5D1F4</accession>
<dbReference type="InterPro" id="IPR050121">
    <property type="entry name" value="Cytochrome_P450_monoxygenase"/>
</dbReference>
<proteinExistence type="inferred from homology"/>
<dbReference type="GO" id="GO:0004497">
    <property type="term" value="F:monooxygenase activity"/>
    <property type="evidence" value="ECO:0007669"/>
    <property type="project" value="InterPro"/>
</dbReference>
<dbReference type="InterPro" id="IPR036396">
    <property type="entry name" value="Cyt_P450_sf"/>
</dbReference>
<gene>
    <name evidence="6" type="primary">cyp110</name>
    <name evidence="6" type="ORF">DBV05_g9900</name>
</gene>
<dbReference type="InterPro" id="IPR002403">
    <property type="entry name" value="Cyt_P450_E_grp-IV"/>
</dbReference>
<keyword evidence="5" id="KW-0349">Heme</keyword>
<reference evidence="6 7" key="1">
    <citation type="journal article" date="2019" name="Sci. Rep.">
        <title>A multi-omics analysis of the grapevine pathogen Lasiodiplodia theobromae reveals that temperature affects the expression of virulence- and pathogenicity-related genes.</title>
        <authorList>
            <person name="Felix C."/>
            <person name="Meneses R."/>
            <person name="Goncalves M.F.M."/>
            <person name="Tilleman L."/>
            <person name="Duarte A.S."/>
            <person name="Jorrin-Novo J.V."/>
            <person name="Van de Peer Y."/>
            <person name="Deforce D."/>
            <person name="Van Nieuwerburgh F."/>
            <person name="Esteves A.C."/>
            <person name="Alves A."/>
        </authorList>
    </citation>
    <scope>NUCLEOTIDE SEQUENCE [LARGE SCALE GENOMIC DNA]</scope>
    <source>
        <strain evidence="6 7">LA-SOL3</strain>
    </source>
</reference>
<dbReference type="GO" id="GO:0020037">
    <property type="term" value="F:heme binding"/>
    <property type="evidence" value="ECO:0007669"/>
    <property type="project" value="InterPro"/>
</dbReference>
<name>A0A5N5D1F4_9PEZI</name>
<comment type="cofactor">
    <cofactor evidence="1 5">
        <name>heme</name>
        <dbReference type="ChEBI" id="CHEBI:30413"/>
    </cofactor>
</comment>
<dbReference type="PANTHER" id="PTHR24305">
    <property type="entry name" value="CYTOCHROME P450"/>
    <property type="match status" value="1"/>
</dbReference>
<sequence length="379" mass="42398">MTNNTEHGSRKRLFSGLYSKSHITTSSLVQEVTRVVLFDRLLPLLKRHSQGKEALNVTDLNYAYSMDSFVNWQFGLQAGCNLIQNEQERNMYLDGFFAREHHSFAATELPGLTSFLAWFGIHLIPKSVDMGTHEIEEWNLAMCDKAEKPLRNGSAGKFSTKPETIFAQALKTMGSAAQASGGSKISEPYANRNEIACEMFSASSAAHETSGNTLTYVYWELSRRPHLQTKLRQELLALDPPLELQSKDAANMPSTKSLLALPLLNAIIMETLRLYPAVPGPQPRVTPHPRNSLGGFDNIPAGVVVQCYAYALHRNQDVFPEPEMWKPERWLDASQAELTAMRRWFWAFGSGPSMCIGSNFALYCESPPIFTITLSTSAW</sequence>
<dbReference type="PRINTS" id="PR00385">
    <property type="entry name" value="P450"/>
</dbReference>
<evidence type="ECO:0000256" key="1">
    <source>
        <dbReference type="ARBA" id="ARBA00001971"/>
    </source>
</evidence>
<dbReference type="GO" id="GO:0016705">
    <property type="term" value="F:oxidoreductase activity, acting on paired donors, with incorporation or reduction of molecular oxygen"/>
    <property type="evidence" value="ECO:0007669"/>
    <property type="project" value="InterPro"/>
</dbReference>
<evidence type="ECO:0000256" key="5">
    <source>
        <dbReference type="PIRSR" id="PIRSR602403-1"/>
    </source>
</evidence>
<dbReference type="Pfam" id="PF00067">
    <property type="entry name" value="p450"/>
    <property type="match status" value="1"/>
</dbReference>
<dbReference type="EMBL" id="VCHE01000101">
    <property type="protein sequence ID" value="KAB2571466.1"/>
    <property type="molecule type" value="Genomic_DNA"/>
</dbReference>
<evidence type="ECO:0000313" key="7">
    <source>
        <dbReference type="Proteomes" id="UP000325902"/>
    </source>
</evidence>
<evidence type="ECO:0000256" key="3">
    <source>
        <dbReference type="ARBA" id="ARBA00022723"/>
    </source>
</evidence>
<evidence type="ECO:0000256" key="4">
    <source>
        <dbReference type="ARBA" id="ARBA00023004"/>
    </source>
</evidence>
<dbReference type="PRINTS" id="PR00465">
    <property type="entry name" value="EP450IV"/>
</dbReference>
<comment type="caution">
    <text evidence="6">The sequence shown here is derived from an EMBL/GenBank/DDBJ whole genome shotgun (WGS) entry which is preliminary data.</text>
</comment>
<evidence type="ECO:0000256" key="2">
    <source>
        <dbReference type="ARBA" id="ARBA00010617"/>
    </source>
</evidence>